<gene>
    <name evidence="1" type="ORF">MENTE1834_LOCUS24071</name>
</gene>
<accession>A0ACB0ZFI0</accession>
<comment type="caution">
    <text evidence="1">The sequence shown here is derived from an EMBL/GenBank/DDBJ whole genome shotgun (WGS) entry which is preliminary data.</text>
</comment>
<dbReference type="Proteomes" id="UP001497535">
    <property type="component" value="Unassembled WGS sequence"/>
</dbReference>
<evidence type="ECO:0000313" key="2">
    <source>
        <dbReference type="Proteomes" id="UP001497535"/>
    </source>
</evidence>
<name>A0ACB0ZFI0_MELEN</name>
<proteinExistence type="predicted"/>
<dbReference type="EMBL" id="CAVMJV010000031">
    <property type="protein sequence ID" value="CAK5077168.1"/>
    <property type="molecule type" value="Genomic_DNA"/>
</dbReference>
<protein>
    <submittedName>
        <fullName evidence="1">Uncharacterized protein</fullName>
    </submittedName>
</protein>
<organism evidence="1 2">
    <name type="scientific">Meloidogyne enterolobii</name>
    <name type="common">Root-knot nematode worm</name>
    <name type="synonym">Meloidogyne mayaguensis</name>
    <dbReference type="NCBI Taxonomy" id="390850"/>
    <lineage>
        <taxon>Eukaryota</taxon>
        <taxon>Metazoa</taxon>
        <taxon>Ecdysozoa</taxon>
        <taxon>Nematoda</taxon>
        <taxon>Chromadorea</taxon>
        <taxon>Rhabditida</taxon>
        <taxon>Tylenchina</taxon>
        <taxon>Tylenchomorpha</taxon>
        <taxon>Tylenchoidea</taxon>
        <taxon>Meloidogynidae</taxon>
        <taxon>Meloidogyninae</taxon>
        <taxon>Meloidogyne</taxon>
    </lineage>
</organism>
<keyword evidence="2" id="KW-1185">Reference proteome</keyword>
<evidence type="ECO:0000313" key="1">
    <source>
        <dbReference type="EMBL" id="CAK5077168.1"/>
    </source>
</evidence>
<reference evidence="1" key="1">
    <citation type="submission" date="2023-11" db="EMBL/GenBank/DDBJ databases">
        <authorList>
            <person name="Poullet M."/>
        </authorList>
    </citation>
    <scope>NUCLEOTIDE SEQUENCE</scope>
    <source>
        <strain evidence="1">E1834</strain>
    </source>
</reference>
<sequence length="53" mass="6454">MPNTFQLQRTLGMEIVIQIQQKRKQAIILYFLLRPISSINKWNLHFAFWLHVE</sequence>